<evidence type="ECO:0000256" key="1">
    <source>
        <dbReference type="ARBA" id="ARBA00009865"/>
    </source>
</evidence>
<proteinExistence type="inferred from homology"/>
<organism evidence="8 9">
    <name type="scientific">Latilactobacillus curvatus</name>
    <name type="common">Lactobacillus curvatus</name>
    <dbReference type="NCBI Taxonomy" id="28038"/>
    <lineage>
        <taxon>Bacteria</taxon>
        <taxon>Bacillati</taxon>
        <taxon>Bacillota</taxon>
        <taxon>Bacilli</taxon>
        <taxon>Lactobacillales</taxon>
        <taxon>Lactobacillaceae</taxon>
        <taxon>Latilactobacillus</taxon>
    </lineage>
</organism>
<feature type="active site" description="Proton acceptor" evidence="4">
    <location>
        <position position="14"/>
    </location>
</feature>
<dbReference type="Proteomes" id="UP000199749">
    <property type="component" value="Chromosome"/>
</dbReference>
<evidence type="ECO:0000256" key="6">
    <source>
        <dbReference type="RuleBase" id="RU361187"/>
    </source>
</evidence>
<dbReference type="InterPro" id="IPR006710">
    <property type="entry name" value="Glyco_hydro_43"/>
</dbReference>
<dbReference type="RefSeq" id="WP_089556851.1">
    <property type="nucleotide sequence ID" value="NZ_CP022474.1"/>
</dbReference>
<dbReference type="CDD" id="cd09000">
    <property type="entry name" value="GH43_SXA-like"/>
    <property type="match status" value="1"/>
</dbReference>
<dbReference type="Gene3D" id="2.60.120.200">
    <property type="match status" value="1"/>
</dbReference>
<keyword evidence="2 6" id="KW-0378">Hydrolase</keyword>
<evidence type="ECO:0000313" key="9">
    <source>
        <dbReference type="Proteomes" id="UP000199749"/>
    </source>
</evidence>
<dbReference type="Gene3D" id="2.115.10.20">
    <property type="entry name" value="Glycosyl hydrolase domain, family 43"/>
    <property type="match status" value="1"/>
</dbReference>
<comment type="similarity">
    <text evidence="1 6">Belongs to the glycosyl hydrolase 43 family.</text>
</comment>
<dbReference type="GO" id="GO:0005975">
    <property type="term" value="P:carbohydrate metabolic process"/>
    <property type="evidence" value="ECO:0007669"/>
    <property type="project" value="InterPro"/>
</dbReference>
<dbReference type="PANTHER" id="PTHR42812:SF12">
    <property type="entry name" value="BETA-XYLOSIDASE-RELATED"/>
    <property type="match status" value="1"/>
</dbReference>
<dbReference type="SUPFAM" id="SSF49899">
    <property type="entry name" value="Concanavalin A-like lectins/glucanases"/>
    <property type="match status" value="1"/>
</dbReference>
<evidence type="ECO:0000256" key="5">
    <source>
        <dbReference type="PIRSR" id="PIRSR606710-2"/>
    </source>
</evidence>
<dbReference type="Pfam" id="PF04616">
    <property type="entry name" value="Glyco_hydro_43"/>
    <property type="match status" value="1"/>
</dbReference>
<dbReference type="InterPro" id="IPR023296">
    <property type="entry name" value="Glyco_hydro_beta-prop_sf"/>
</dbReference>
<accession>A0AAC9UNH4</accession>
<dbReference type="PANTHER" id="PTHR42812">
    <property type="entry name" value="BETA-XYLOSIDASE"/>
    <property type="match status" value="1"/>
</dbReference>
<evidence type="ECO:0000256" key="3">
    <source>
        <dbReference type="ARBA" id="ARBA00023295"/>
    </source>
</evidence>
<dbReference type="InterPro" id="IPR041542">
    <property type="entry name" value="GH43_C2"/>
</dbReference>
<evidence type="ECO:0000259" key="7">
    <source>
        <dbReference type="Pfam" id="PF17851"/>
    </source>
</evidence>
<evidence type="ECO:0000313" key="8">
    <source>
        <dbReference type="EMBL" id="ASN60343.1"/>
    </source>
</evidence>
<dbReference type="InterPro" id="IPR051795">
    <property type="entry name" value="Glycosyl_Hydrlase_43"/>
</dbReference>
<dbReference type="EMBL" id="CP022474">
    <property type="protein sequence ID" value="ASN60343.1"/>
    <property type="molecule type" value="Genomic_DNA"/>
</dbReference>
<feature type="site" description="Important for catalytic activity, responsible for pKa modulation of the active site Glu and correct orientation of both the proton donor and substrate" evidence="5">
    <location>
        <position position="127"/>
    </location>
</feature>
<dbReference type="Pfam" id="PF17851">
    <property type="entry name" value="GH43_C2"/>
    <property type="match status" value="1"/>
</dbReference>
<gene>
    <name evidence="8" type="ORF">CG419_06670</name>
</gene>
<dbReference type="InterPro" id="IPR013320">
    <property type="entry name" value="ConA-like_dom_sf"/>
</dbReference>
<protein>
    <submittedName>
        <fullName evidence="8">Glycoside hydrolase 43 family protein</fullName>
    </submittedName>
</protein>
<dbReference type="AlphaFoldDB" id="A0AAC9UNH4"/>
<sequence length="547" mass="62497">MQISNPVLPGFNADPSIIRVGDTYYIANSTFEWFPGVRIHESKDLVNWHLITHPLSTVEHLDMKGNPDSGGIWAPDLSYADGKFWLIFTDVKITDGPFKDMHNYLTTATDIRGPWSKPIELNGVGFDASLFHDNDGKKYLVQQTWDHREYRHPFDGITLTEFNVETMKLMPETARTVYDGTDVKLVEGPHLYQKEGYYYIFAAQGGTVFTHQEVVGRSKTLDAHSFETQPGDVFLTNFDTPDSYLQKQGHGALVDTPDGEWYYASLTGRPWHHPNESATDPRGWSTLGRETAIQKVEWDQEGWPHIVGGHGGQRYVEAPKGVQECKWPATYPEKDDFDSPELNINFNTLRIPFTDEIGSLTERPGFLRLYGRETLGSTFTQAHVARRWQSFNFDVETKVDFKPFSYQQAAGLTNYYNTKHFSMIEVTWDEKRATRVIEVIENNRNNLTSFLKDDAIVVPEDVQSVYLKAKIRKQSYSYAYSFDGENWLDLPVILDAAILSDDYVLQTMGGFFTGAFTGMAAVDYSGYRLPADFDYFKYTERKDLDGK</sequence>
<feature type="active site" description="Proton donor" evidence="4">
    <location>
        <position position="187"/>
    </location>
</feature>
<reference evidence="8 9" key="1">
    <citation type="submission" date="2017-07" db="EMBL/GenBank/DDBJ databases">
        <title>Lactobacillus curvatus MRS6 whole genome.</title>
        <authorList>
            <person name="Jans C."/>
            <person name="Lagler S."/>
            <person name="Lacroix C."/>
            <person name="Meile L."/>
            <person name="Stevens M.J.A."/>
        </authorList>
    </citation>
    <scope>NUCLEOTIDE SEQUENCE [LARGE SCALE GENOMIC DNA]</scope>
    <source>
        <strain evidence="8 9">MRS6</strain>
    </source>
</reference>
<name>A0AAC9UNH4_LATCU</name>
<dbReference type="SUPFAM" id="SSF75005">
    <property type="entry name" value="Arabinanase/levansucrase/invertase"/>
    <property type="match status" value="1"/>
</dbReference>
<keyword evidence="3 6" id="KW-0326">Glycosidase</keyword>
<feature type="domain" description="Beta-xylosidase C-terminal Concanavalin A-like" evidence="7">
    <location>
        <begin position="334"/>
        <end position="539"/>
    </location>
</feature>
<evidence type="ECO:0000256" key="4">
    <source>
        <dbReference type="PIRSR" id="PIRSR606710-1"/>
    </source>
</evidence>
<dbReference type="GO" id="GO:0004553">
    <property type="term" value="F:hydrolase activity, hydrolyzing O-glycosyl compounds"/>
    <property type="evidence" value="ECO:0007669"/>
    <property type="project" value="InterPro"/>
</dbReference>
<evidence type="ECO:0000256" key="2">
    <source>
        <dbReference type="ARBA" id="ARBA00022801"/>
    </source>
</evidence>